<dbReference type="OrthoDB" id="5959761at2759"/>
<dbReference type="Gene3D" id="3.40.630.60">
    <property type="match status" value="1"/>
</dbReference>
<comment type="function">
    <text evidence="1">Ornithine decarboxylase (ODC) antizyme protein that negatively regulates ODC activity and intracellular polyamine biosynthesis in response to increased intracellular polyamine levels. Binds to ODC monomers, inhibiting the assembly of the functional ODC homodimer, and targets the monomers for ubiquitin-independent proteolytic destruction by the 26S proteasome.</text>
</comment>
<dbReference type="InterPro" id="IPR002993">
    <property type="entry name" value="ODC_AZ"/>
</dbReference>
<comment type="similarity">
    <text evidence="2">Belongs to the ODC antizyme family.</text>
</comment>
<comment type="caution">
    <text evidence="7">The sequence shown here is derived from an EMBL/GenBank/DDBJ whole genome shotgun (WGS) entry which is preliminary data.</text>
</comment>
<evidence type="ECO:0000256" key="6">
    <source>
        <dbReference type="SAM" id="MobiDB-lite"/>
    </source>
</evidence>
<dbReference type="InterPro" id="IPR016181">
    <property type="entry name" value="Acyl_CoA_acyltransferase"/>
</dbReference>
<dbReference type="EMBL" id="NAJL01000011">
    <property type="protein sequence ID" value="TKA30492.1"/>
    <property type="molecule type" value="Genomic_DNA"/>
</dbReference>
<dbReference type="GO" id="GO:0005737">
    <property type="term" value="C:cytoplasm"/>
    <property type="evidence" value="ECO:0007669"/>
    <property type="project" value="TreeGrafter"/>
</dbReference>
<evidence type="ECO:0000256" key="1">
    <source>
        <dbReference type="ARBA" id="ARBA00002307"/>
    </source>
</evidence>
<evidence type="ECO:0000256" key="2">
    <source>
        <dbReference type="ARBA" id="ARBA00008796"/>
    </source>
</evidence>
<dbReference type="GO" id="GO:0008073">
    <property type="term" value="F:ornithine decarboxylase inhibitor activity"/>
    <property type="evidence" value="ECO:0007669"/>
    <property type="project" value="InterPro"/>
</dbReference>
<protein>
    <recommendedName>
        <fullName evidence="4">Ornithine decarboxylase antizyme</fullName>
    </recommendedName>
</protein>
<dbReference type="Proteomes" id="UP000308549">
    <property type="component" value="Unassembled WGS sequence"/>
</dbReference>
<feature type="region of interest" description="Disordered" evidence="6">
    <location>
        <begin position="1"/>
        <end position="29"/>
    </location>
</feature>
<name>A0A4U0U795_9PEZI</name>
<dbReference type="PANTHER" id="PTHR10279:SF10">
    <property type="entry name" value="ORNITHINE DECARBOXYLASE ANTIZYME"/>
    <property type="match status" value="1"/>
</dbReference>
<dbReference type="SUPFAM" id="SSF55729">
    <property type="entry name" value="Acyl-CoA N-acyltransferases (Nat)"/>
    <property type="match status" value="1"/>
</dbReference>
<dbReference type="GO" id="GO:0075523">
    <property type="term" value="P:viral translational frameshifting"/>
    <property type="evidence" value="ECO:0007669"/>
    <property type="project" value="UniProtKB-KW"/>
</dbReference>
<sequence length="271" mass="29368">MAMLYTSNSRNSSSNHYGRLVASESTRRSNTQASAYAVNAATMALTGYHFSTRGAGASGCGDAAHHITEECERLFCETLQTVFLVEKDTGLENSLVMDAQEREESRNDDNTRSDDGGHGMAIPQQTLLKHALPTPSPSPTDAMLFAKPCGLVKDLIEVFDYAGGLQFRGFVAEKDDERALFVFFDQSIIGADMKPGLMALLELAGSDSFQCTQLIACVDRTAAAPDVADTTRDLGWVGFELLTLDAWAGGDGRHPQGCCISDRWIFMGMDI</sequence>
<keyword evidence="8" id="KW-1185">Reference proteome</keyword>
<feature type="compositionally biased region" description="Basic and acidic residues" evidence="6">
    <location>
        <begin position="99"/>
        <end position="117"/>
    </location>
</feature>
<proteinExistence type="inferred from homology"/>
<evidence type="ECO:0000313" key="8">
    <source>
        <dbReference type="Proteomes" id="UP000308549"/>
    </source>
</evidence>
<feature type="compositionally biased region" description="Polar residues" evidence="6">
    <location>
        <begin position="1"/>
        <end position="16"/>
    </location>
</feature>
<feature type="region of interest" description="Disordered" evidence="6">
    <location>
        <begin position="97"/>
        <end position="120"/>
    </location>
</feature>
<keyword evidence="5" id="KW-0688">Ribosomal frameshifting</keyword>
<dbReference type="AlphaFoldDB" id="A0A4U0U795"/>
<accession>A0A4U0U795</accession>
<organism evidence="7 8">
    <name type="scientific">Salinomyces thailandicus</name>
    <dbReference type="NCBI Taxonomy" id="706561"/>
    <lineage>
        <taxon>Eukaryota</taxon>
        <taxon>Fungi</taxon>
        <taxon>Dikarya</taxon>
        <taxon>Ascomycota</taxon>
        <taxon>Pezizomycotina</taxon>
        <taxon>Dothideomycetes</taxon>
        <taxon>Dothideomycetidae</taxon>
        <taxon>Mycosphaerellales</taxon>
        <taxon>Teratosphaeriaceae</taxon>
        <taxon>Salinomyces</taxon>
    </lineage>
</organism>
<reference evidence="7 8" key="1">
    <citation type="submission" date="2017-03" db="EMBL/GenBank/DDBJ databases">
        <title>Genomes of endolithic fungi from Antarctica.</title>
        <authorList>
            <person name="Coleine C."/>
            <person name="Masonjones S."/>
            <person name="Stajich J.E."/>
        </authorList>
    </citation>
    <scope>NUCLEOTIDE SEQUENCE [LARGE SCALE GENOMIC DNA]</scope>
    <source>
        <strain evidence="7 8">CCFEE 6315</strain>
    </source>
</reference>
<dbReference type="InterPro" id="IPR038581">
    <property type="entry name" value="ODC_AZ_sf"/>
</dbReference>
<evidence type="ECO:0000256" key="5">
    <source>
        <dbReference type="ARBA" id="ARBA00022758"/>
    </source>
</evidence>
<evidence type="ECO:0000313" key="7">
    <source>
        <dbReference type="EMBL" id="TKA30492.1"/>
    </source>
</evidence>
<dbReference type="PANTHER" id="PTHR10279">
    <property type="entry name" value="ORNITHINE DECARBOXYLASE ANTIZYME"/>
    <property type="match status" value="1"/>
</dbReference>
<evidence type="ECO:0000256" key="4">
    <source>
        <dbReference type="ARBA" id="ARBA00017712"/>
    </source>
</evidence>
<dbReference type="GO" id="GO:0045732">
    <property type="term" value="P:positive regulation of protein catabolic process"/>
    <property type="evidence" value="ECO:0007669"/>
    <property type="project" value="TreeGrafter"/>
</dbReference>
<evidence type="ECO:0000256" key="3">
    <source>
        <dbReference type="ARBA" id="ARBA00011486"/>
    </source>
</evidence>
<dbReference type="GO" id="GO:0005634">
    <property type="term" value="C:nucleus"/>
    <property type="evidence" value="ECO:0007669"/>
    <property type="project" value="TreeGrafter"/>
</dbReference>
<comment type="subunit">
    <text evidence="3">Interacts with ODC and thereby sterically blocks ODC homodimerization.</text>
</comment>
<dbReference type="Pfam" id="PF02100">
    <property type="entry name" value="ODC_AZ"/>
    <property type="match status" value="1"/>
</dbReference>
<gene>
    <name evidence="7" type="ORF">B0A50_02720</name>
</gene>